<dbReference type="RefSeq" id="WP_369330810.1">
    <property type="nucleotide sequence ID" value="NZ_JAULBC010000006.1"/>
</dbReference>
<evidence type="ECO:0000256" key="7">
    <source>
        <dbReference type="ARBA" id="ARBA00023136"/>
    </source>
</evidence>
<dbReference type="InterPro" id="IPR006674">
    <property type="entry name" value="HD_domain"/>
</dbReference>
<keyword evidence="4" id="KW-0547">Nucleotide-binding</keyword>
<evidence type="ECO:0000256" key="4">
    <source>
        <dbReference type="ARBA" id="ARBA00022741"/>
    </source>
</evidence>
<dbReference type="InterPro" id="IPR009218">
    <property type="entry name" value="HD_phosphohydro"/>
</dbReference>
<comment type="subcellular location">
    <subcellularLocation>
        <location evidence="1">Cell membrane</location>
    </subcellularLocation>
</comment>
<dbReference type="Pfam" id="PF18967">
    <property type="entry name" value="PycTM"/>
    <property type="match status" value="1"/>
</dbReference>
<feature type="domain" description="HD/PDEase" evidence="10">
    <location>
        <begin position="26"/>
        <end position="140"/>
    </location>
</feature>
<evidence type="ECO:0000256" key="3">
    <source>
        <dbReference type="ARBA" id="ARBA00022692"/>
    </source>
</evidence>
<keyword evidence="3 9" id="KW-0812">Transmembrane</keyword>
<evidence type="ECO:0000256" key="9">
    <source>
        <dbReference type="SAM" id="Phobius"/>
    </source>
</evidence>
<protein>
    <submittedName>
        <fullName evidence="11">DUF5706 domain-containing protein</fullName>
    </submittedName>
</protein>
<dbReference type="SMART" id="SM00471">
    <property type="entry name" value="HDc"/>
    <property type="match status" value="1"/>
</dbReference>
<evidence type="ECO:0000259" key="10">
    <source>
        <dbReference type="SMART" id="SM00471"/>
    </source>
</evidence>
<comment type="caution">
    <text evidence="11">The sequence shown here is derived from an EMBL/GenBank/DDBJ whole genome shotgun (WGS) entry which is preliminary data.</text>
</comment>
<keyword evidence="8" id="KW-0175">Coiled coil</keyword>
<dbReference type="PANTHER" id="PTHR21174">
    <property type="match status" value="1"/>
</dbReference>
<dbReference type="EMBL" id="JAULBC010000006">
    <property type="protein sequence ID" value="MEX6689403.1"/>
    <property type="molecule type" value="Genomic_DNA"/>
</dbReference>
<keyword evidence="7 9" id="KW-0472">Membrane</keyword>
<reference evidence="11 12" key="1">
    <citation type="submission" date="2023-07" db="EMBL/GenBank/DDBJ databases">
        <authorList>
            <person name="Lian W.-H."/>
        </authorList>
    </citation>
    <scope>NUCLEOTIDE SEQUENCE [LARGE SCALE GENOMIC DNA]</scope>
    <source>
        <strain evidence="11 12">SYSU DXS3180</strain>
    </source>
</reference>
<dbReference type="PANTHER" id="PTHR21174:SF0">
    <property type="entry name" value="HD PHOSPHOHYDROLASE FAMILY PROTEIN-RELATED"/>
    <property type="match status" value="1"/>
</dbReference>
<keyword evidence="5 9" id="KW-1133">Transmembrane helix</keyword>
<evidence type="ECO:0000256" key="2">
    <source>
        <dbReference type="ARBA" id="ARBA00022475"/>
    </source>
</evidence>
<evidence type="ECO:0000256" key="6">
    <source>
        <dbReference type="ARBA" id="ARBA00023118"/>
    </source>
</evidence>
<feature type="transmembrane region" description="Helical" evidence="9">
    <location>
        <begin position="385"/>
        <end position="406"/>
    </location>
</feature>
<dbReference type="Pfam" id="PF01966">
    <property type="entry name" value="HD"/>
    <property type="match status" value="1"/>
</dbReference>
<dbReference type="Proteomes" id="UP001560573">
    <property type="component" value="Unassembled WGS sequence"/>
</dbReference>
<dbReference type="InterPro" id="IPR043760">
    <property type="entry name" value="PycTM_dom"/>
</dbReference>
<evidence type="ECO:0000256" key="1">
    <source>
        <dbReference type="ARBA" id="ARBA00004236"/>
    </source>
</evidence>
<evidence type="ECO:0000256" key="8">
    <source>
        <dbReference type="SAM" id="Coils"/>
    </source>
</evidence>
<dbReference type="CDD" id="cd00077">
    <property type="entry name" value="HDc"/>
    <property type="match status" value="1"/>
</dbReference>
<evidence type="ECO:0000256" key="5">
    <source>
        <dbReference type="ARBA" id="ARBA00022989"/>
    </source>
</evidence>
<dbReference type="Gene3D" id="1.10.3210.10">
    <property type="entry name" value="Hypothetical protein af1432"/>
    <property type="match status" value="1"/>
</dbReference>
<evidence type="ECO:0000313" key="12">
    <source>
        <dbReference type="Proteomes" id="UP001560573"/>
    </source>
</evidence>
<organism evidence="11 12">
    <name type="scientific">Danxiaibacter flavus</name>
    <dbReference type="NCBI Taxonomy" id="3049108"/>
    <lineage>
        <taxon>Bacteria</taxon>
        <taxon>Pseudomonadati</taxon>
        <taxon>Bacteroidota</taxon>
        <taxon>Chitinophagia</taxon>
        <taxon>Chitinophagales</taxon>
        <taxon>Chitinophagaceae</taxon>
        <taxon>Danxiaibacter</taxon>
    </lineage>
</organism>
<name>A0ABV3ZLG6_9BACT</name>
<sequence>MNYQQLLEQAKQFATTFFTEHPDEKLVYHNMQHTERVVTAAKEIANHYQLSDEDFFIVVAAAWFHDAGYYIQPGDHEAAGAQLAADFLQKTSVDEGTIQKVKKCILATKMPQRPETLLEKIVCDADLFHLGTEDFGKVNKLLRKEYMAFHNADIGKDEWNRKTVLFLQQHQYHTDYCRLLLSDTKQQNLEKLMHKIEAKEENASEQITEKTILTPVKDEKEQGHKNKKEKNDRPERGIETMFRITSNNQQRLSDMADSKAHIMISTNSIIISVLLSVLLRKIEDYPHLTIPSVMLLAVCVITTVFSIIATRPKIPSGTFTPEDIRQKKVNLLFFGNFYRMNLEEYTDGMLHMMNDREFLYGSLIKDVYSQGTVLGKKYRMLRISYNVFMFGMVVSVIAFVIASVYFGK</sequence>
<keyword evidence="6" id="KW-0051">Antiviral defense</keyword>
<keyword evidence="12" id="KW-1185">Reference proteome</keyword>
<keyword evidence="2" id="KW-1003">Cell membrane</keyword>
<feature type="transmembrane region" description="Helical" evidence="9">
    <location>
        <begin position="285"/>
        <end position="309"/>
    </location>
</feature>
<dbReference type="SUPFAM" id="SSF109604">
    <property type="entry name" value="HD-domain/PDEase-like"/>
    <property type="match status" value="1"/>
</dbReference>
<gene>
    <name evidence="11" type="ORF">QTN47_17975</name>
</gene>
<evidence type="ECO:0000313" key="11">
    <source>
        <dbReference type="EMBL" id="MEX6689403.1"/>
    </source>
</evidence>
<accession>A0ABV3ZLG6</accession>
<dbReference type="InterPro" id="IPR003607">
    <property type="entry name" value="HD/PDEase_dom"/>
</dbReference>
<proteinExistence type="predicted"/>
<feature type="coiled-coil region" evidence="8">
    <location>
        <begin position="182"/>
        <end position="209"/>
    </location>
</feature>